<evidence type="ECO:0000313" key="5">
    <source>
        <dbReference type="Proteomes" id="UP000018468"/>
    </source>
</evidence>
<sequence length="1090" mass="121746">MEGLGALNEDDEEETCLCFSREASVWTFLCTVPDDLQPERNYLERELLPQLDRICQAGGARFKPVNLRWNRGEAENWSPHHPHRKLVSSQQLKISLDYISCCSVFMCLLGQRYGAFRPESSAPLPASIDSLDGLSEVEKNLYVASKHGYPWVLEGRNQTCSLTELEVTQAASLKDSSGCFFYFRDYSYDDGASDAENERLLSVMSRQTAFEEQRVRELKTKIINKCLPVRFFRSLQELGEQVIEDWRTIIKQFCSLDTVNTSVGLQHSPPHAHHQAFAQHCCRSFVPWLQSGRVSDSLDAFALSATTDAQTQDNVLPRGTDKAENTSSGQQLTEEPAQKSILLLCGSRGCGKSSMVASWLRDFCRKSSGILVVPYFVGASPASADVRIFLSHCTSALRCASYGSVPRHSVLNFILKKSIVRREAVQAFAAAAGLRPCVLVLDGLDELEGTLGLSTQEVKKLQWLPDPLPPRCKLIFTSSSADLSCKYLSSRTDVHVLHCPSPADPAVRGAIVRKHLALPCRHILGAQLEGLLAKNLSFLPVFLSAVGGELRTCGALQDEEQKLEEYLGVWSVQELWALVIERWVQDYSWGCESTTRRGRKRAAAPARDAQAGPRGWVWAVLCLLRLARCGLREEELLSLLHTLGYRGARKVLPLDWALFRSASWHWIQEGPSGLLSLTHQSLHQAVDLQLLGAEPAGQESGCCDGSRKAFHRALAQFFQQLHGAPCRRVFLEVPWHLERAESWEELRAFLCDPGIVDILSRSSAQFLQLRADLVRYWGLLAGRGCDPFLSLLNLCGLKHASEERKSTATFIVDKPLPETWVQARLMAFSADILNDLGKTPESEFLLLEAESRLVEADLKDRKSMGVLLRVEQRLAELYSTMGQLERAEMYCHKALSTAETCLSHHPDSSDHIERKVLILMLCHLLAGRGSPDVSVILSEISALSHASTHPSRVATVKLLQGMHRLAQGDPSEAQACYQEALSIRHRWYGPEHPQVAEAEEHLADLLCQAREMGTGKRHVVELYQHVIKVKEEQRVSALSPHLAQPLGCSLALTLCQLDRKLLLTSSDRQERREAIRLLQRARDLQLSLLG</sequence>
<keyword evidence="1" id="KW-0677">Repeat</keyword>
<reference evidence="4" key="2">
    <citation type="submission" date="2025-08" db="UniProtKB">
        <authorList>
            <consortium name="Ensembl"/>
        </authorList>
    </citation>
    <scope>IDENTIFICATION</scope>
</reference>
<dbReference type="SMART" id="SM00028">
    <property type="entry name" value="TPR"/>
    <property type="match status" value="2"/>
</dbReference>
<dbReference type="Gene3D" id="3.40.50.300">
    <property type="entry name" value="P-loop containing nucleotide triphosphate hydrolases"/>
    <property type="match status" value="1"/>
</dbReference>
<dbReference type="eggNOG" id="ENOG502QUVD">
    <property type="taxonomic scope" value="Eukaryota"/>
</dbReference>
<evidence type="ECO:0000256" key="1">
    <source>
        <dbReference type="ARBA" id="ARBA00022737"/>
    </source>
</evidence>
<protein>
    <submittedName>
        <fullName evidence="4">Tetratricopeptide repeat domain 41</fullName>
    </submittedName>
</protein>
<dbReference type="InterPro" id="IPR056884">
    <property type="entry name" value="NPHP3-like_N"/>
</dbReference>
<dbReference type="Pfam" id="PF24883">
    <property type="entry name" value="NPHP3_N"/>
    <property type="match status" value="1"/>
</dbReference>
<dbReference type="Gene3D" id="1.25.40.10">
    <property type="entry name" value="Tetratricopeptide repeat domain"/>
    <property type="match status" value="1"/>
</dbReference>
<accession>W5NCX0</accession>
<dbReference type="SUPFAM" id="SSF52540">
    <property type="entry name" value="P-loop containing nucleoside triphosphate hydrolases"/>
    <property type="match status" value="1"/>
</dbReference>
<dbReference type="Pfam" id="PF13424">
    <property type="entry name" value="TPR_12"/>
    <property type="match status" value="1"/>
</dbReference>
<dbReference type="GO" id="GO:0080008">
    <property type="term" value="C:Cul4-RING E3 ubiquitin ligase complex"/>
    <property type="evidence" value="ECO:0000318"/>
    <property type="project" value="GO_Central"/>
</dbReference>
<dbReference type="HOGENOM" id="CLU_260771_0_0_1"/>
<evidence type="ECO:0000313" key="4">
    <source>
        <dbReference type="Ensembl" id="ENSLOCP00000018479.1"/>
    </source>
</evidence>
<evidence type="ECO:0000256" key="2">
    <source>
        <dbReference type="SAM" id="MobiDB-lite"/>
    </source>
</evidence>
<dbReference type="Proteomes" id="UP000018468">
    <property type="component" value="Linkage group LG8"/>
</dbReference>
<dbReference type="InterPro" id="IPR027417">
    <property type="entry name" value="P-loop_NTPase"/>
</dbReference>
<dbReference type="InterPro" id="IPR019734">
    <property type="entry name" value="TPR_rpt"/>
</dbReference>
<evidence type="ECO:0000259" key="3">
    <source>
        <dbReference type="Pfam" id="PF24883"/>
    </source>
</evidence>
<reference evidence="4" key="3">
    <citation type="submission" date="2025-09" db="UniProtKB">
        <authorList>
            <consortium name="Ensembl"/>
        </authorList>
    </citation>
    <scope>IDENTIFICATION</scope>
</reference>
<proteinExistence type="predicted"/>
<dbReference type="SUPFAM" id="SSF48452">
    <property type="entry name" value="TPR-like"/>
    <property type="match status" value="1"/>
</dbReference>
<keyword evidence="5" id="KW-1185">Reference proteome</keyword>
<dbReference type="InterPro" id="IPR051191">
    <property type="entry name" value="DCAF12"/>
</dbReference>
<dbReference type="EMBL" id="AHAT01025745">
    <property type="status" value="NOT_ANNOTATED_CDS"/>
    <property type="molecule type" value="Genomic_DNA"/>
</dbReference>
<dbReference type="AlphaFoldDB" id="W5NCX0"/>
<dbReference type="PANTHER" id="PTHR19860:SF18">
    <property type="entry name" value="DUF4062 DOMAIN-CONTAINING PROTEIN"/>
    <property type="match status" value="1"/>
</dbReference>
<dbReference type="OMA" id="QIHPNTI"/>
<dbReference type="GeneTree" id="ENSGT00530000064216"/>
<dbReference type="STRING" id="7918.ENSLOCP00000018479"/>
<dbReference type="Bgee" id="ENSLOCG00000015011">
    <property type="expression patterns" value="Expressed in testis and 5 other cell types or tissues"/>
</dbReference>
<dbReference type="Pfam" id="PF13374">
    <property type="entry name" value="TPR_10"/>
    <property type="match status" value="1"/>
</dbReference>
<organism evidence="4 5">
    <name type="scientific">Lepisosteus oculatus</name>
    <name type="common">Spotted gar</name>
    <dbReference type="NCBI Taxonomy" id="7918"/>
    <lineage>
        <taxon>Eukaryota</taxon>
        <taxon>Metazoa</taxon>
        <taxon>Chordata</taxon>
        <taxon>Craniata</taxon>
        <taxon>Vertebrata</taxon>
        <taxon>Euteleostomi</taxon>
        <taxon>Actinopterygii</taxon>
        <taxon>Neopterygii</taxon>
        <taxon>Holostei</taxon>
        <taxon>Semionotiformes</taxon>
        <taxon>Lepisosteidae</taxon>
        <taxon>Lepisosteus</taxon>
    </lineage>
</organism>
<dbReference type="InterPro" id="IPR011990">
    <property type="entry name" value="TPR-like_helical_dom_sf"/>
</dbReference>
<dbReference type="InParanoid" id="W5NCX0"/>
<name>W5NCX0_LEPOC</name>
<reference evidence="5" key="1">
    <citation type="submission" date="2011-12" db="EMBL/GenBank/DDBJ databases">
        <title>The Draft Genome of Lepisosteus oculatus.</title>
        <authorList>
            <consortium name="The Broad Institute Genome Assembly &amp; Analysis Group"/>
            <consortium name="Computational R&amp;D Group"/>
            <consortium name="and Sequencing Platform"/>
            <person name="Di Palma F."/>
            <person name="Alfoldi J."/>
            <person name="Johnson J."/>
            <person name="Berlin A."/>
            <person name="Gnerre S."/>
            <person name="Jaffe D."/>
            <person name="MacCallum I."/>
            <person name="Young S."/>
            <person name="Walker B.J."/>
            <person name="Lander E.S."/>
            <person name="Lindblad-Toh K."/>
        </authorList>
    </citation>
    <scope>NUCLEOTIDE SEQUENCE [LARGE SCALE GENOMIC DNA]</scope>
</reference>
<dbReference type="PANTHER" id="PTHR19860">
    <property type="entry name" value="DDB1- AND CUL4-ASSOCIATED FACTOR 12-RELATED"/>
    <property type="match status" value="1"/>
</dbReference>
<feature type="region of interest" description="Disordered" evidence="2">
    <location>
        <begin position="312"/>
        <end position="334"/>
    </location>
</feature>
<feature type="domain" description="Nephrocystin 3-like N-terminal" evidence="3">
    <location>
        <begin position="330"/>
        <end position="478"/>
    </location>
</feature>
<dbReference type="Ensembl" id="ENSLOCT00000018511.1">
    <property type="protein sequence ID" value="ENSLOCP00000018479.1"/>
    <property type="gene ID" value="ENSLOCG00000015011.1"/>
</dbReference>